<feature type="compositionally biased region" description="Basic residues" evidence="1">
    <location>
        <begin position="7"/>
        <end position="25"/>
    </location>
</feature>
<dbReference type="AlphaFoldDB" id="Q8H369"/>
<feature type="region of interest" description="Disordered" evidence="1">
    <location>
        <begin position="1"/>
        <end position="25"/>
    </location>
</feature>
<reference evidence="3" key="2">
    <citation type="journal article" date="2008" name="Nucleic Acids Res.">
        <title>The rice annotation project database (RAP-DB): 2008 update.</title>
        <authorList>
            <consortium name="The rice annotation project (RAP)"/>
        </authorList>
    </citation>
    <scope>GENOME REANNOTATION</scope>
    <source>
        <strain evidence="3">cv. Nipponbare</strain>
    </source>
</reference>
<proteinExistence type="predicted"/>
<name>Q8H369_ORYSJ</name>
<protein>
    <submittedName>
        <fullName evidence="2">Uncharacterized protein</fullName>
    </submittedName>
</protein>
<evidence type="ECO:0000313" key="3">
    <source>
        <dbReference type="Proteomes" id="UP000000763"/>
    </source>
</evidence>
<dbReference type="Proteomes" id="UP000000763">
    <property type="component" value="Chromosome 7"/>
</dbReference>
<reference evidence="3" key="1">
    <citation type="journal article" date="2005" name="Nature">
        <title>The map-based sequence of the rice genome.</title>
        <authorList>
            <consortium name="International rice genome sequencing project (IRGSP)"/>
            <person name="Matsumoto T."/>
            <person name="Wu J."/>
            <person name="Kanamori H."/>
            <person name="Katayose Y."/>
            <person name="Fujisawa M."/>
            <person name="Namiki N."/>
            <person name="Mizuno H."/>
            <person name="Yamamoto K."/>
            <person name="Antonio B.A."/>
            <person name="Baba T."/>
            <person name="Sakata K."/>
            <person name="Nagamura Y."/>
            <person name="Aoki H."/>
            <person name="Arikawa K."/>
            <person name="Arita K."/>
            <person name="Bito T."/>
            <person name="Chiden Y."/>
            <person name="Fujitsuka N."/>
            <person name="Fukunaka R."/>
            <person name="Hamada M."/>
            <person name="Harada C."/>
            <person name="Hayashi A."/>
            <person name="Hijishita S."/>
            <person name="Honda M."/>
            <person name="Hosokawa S."/>
            <person name="Ichikawa Y."/>
            <person name="Idonuma A."/>
            <person name="Iijima M."/>
            <person name="Ikeda M."/>
            <person name="Ikeno M."/>
            <person name="Ito K."/>
            <person name="Ito S."/>
            <person name="Ito T."/>
            <person name="Ito Y."/>
            <person name="Ito Y."/>
            <person name="Iwabuchi A."/>
            <person name="Kamiya K."/>
            <person name="Karasawa W."/>
            <person name="Kurita K."/>
            <person name="Katagiri S."/>
            <person name="Kikuta A."/>
            <person name="Kobayashi H."/>
            <person name="Kobayashi N."/>
            <person name="Machita K."/>
            <person name="Maehara T."/>
            <person name="Masukawa M."/>
            <person name="Mizubayashi T."/>
            <person name="Mukai Y."/>
            <person name="Nagasaki H."/>
            <person name="Nagata Y."/>
            <person name="Naito S."/>
            <person name="Nakashima M."/>
            <person name="Nakama Y."/>
            <person name="Nakamichi Y."/>
            <person name="Nakamura M."/>
            <person name="Meguro A."/>
            <person name="Negishi M."/>
            <person name="Ohta I."/>
            <person name="Ohta T."/>
            <person name="Okamoto M."/>
            <person name="Ono N."/>
            <person name="Saji S."/>
            <person name="Sakaguchi M."/>
            <person name="Sakai K."/>
            <person name="Shibata M."/>
            <person name="Shimokawa T."/>
            <person name="Song J."/>
            <person name="Takazaki Y."/>
            <person name="Terasawa K."/>
            <person name="Tsugane M."/>
            <person name="Tsuji K."/>
            <person name="Ueda S."/>
            <person name="Waki K."/>
            <person name="Yamagata H."/>
            <person name="Yamamoto M."/>
            <person name="Yamamoto S."/>
            <person name="Yamane H."/>
            <person name="Yoshiki S."/>
            <person name="Yoshihara R."/>
            <person name="Yukawa K."/>
            <person name="Zhong H."/>
            <person name="Yano M."/>
            <person name="Yuan Q."/>
            <person name="Ouyang S."/>
            <person name="Liu J."/>
            <person name="Jones K.M."/>
            <person name="Gansberger K."/>
            <person name="Moffat K."/>
            <person name="Hill J."/>
            <person name="Bera J."/>
            <person name="Fadrosh D."/>
            <person name="Jin S."/>
            <person name="Johri S."/>
            <person name="Kim M."/>
            <person name="Overton L."/>
            <person name="Reardon M."/>
            <person name="Tsitrin T."/>
            <person name="Vuong H."/>
            <person name="Weaver B."/>
            <person name="Ciecko A."/>
            <person name="Tallon L."/>
            <person name="Jackson J."/>
            <person name="Pai G."/>
            <person name="Aken S.V."/>
            <person name="Utterback T."/>
            <person name="Reidmuller S."/>
            <person name="Feldblyum T."/>
            <person name="Hsiao J."/>
            <person name="Zismann V."/>
            <person name="Iobst S."/>
            <person name="de Vazeille A.R."/>
            <person name="Buell C.R."/>
            <person name="Ying K."/>
            <person name="Li Y."/>
            <person name="Lu T."/>
            <person name="Huang Y."/>
            <person name="Zhao Q."/>
            <person name="Feng Q."/>
            <person name="Zhang L."/>
            <person name="Zhu J."/>
            <person name="Weng Q."/>
            <person name="Mu J."/>
            <person name="Lu Y."/>
            <person name="Fan D."/>
            <person name="Liu Y."/>
            <person name="Guan J."/>
            <person name="Zhang Y."/>
            <person name="Yu S."/>
            <person name="Liu X."/>
            <person name="Zhang Y."/>
            <person name="Hong G."/>
            <person name="Han B."/>
            <person name="Choisne N."/>
            <person name="Demange N."/>
            <person name="Orjeda G."/>
            <person name="Samain S."/>
            <person name="Cattolico L."/>
            <person name="Pelletier E."/>
            <person name="Couloux A."/>
            <person name="Segurens B."/>
            <person name="Wincker P."/>
            <person name="D'Hont A."/>
            <person name="Scarpelli C."/>
            <person name="Weissenbach J."/>
            <person name="Salanoubat M."/>
            <person name="Quetier F."/>
            <person name="Yu Y."/>
            <person name="Kim H.R."/>
            <person name="Rambo T."/>
            <person name="Currie J."/>
            <person name="Collura K."/>
            <person name="Luo M."/>
            <person name="Yang T."/>
            <person name="Ammiraju J.S.S."/>
            <person name="Engler F."/>
            <person name="Soderlund C."/>
            <person name="Wing R.A."/>
            <person name="Palmer L.E."/>
            <person name="de la Bastide M."/>
            <person name="Spiegel L."/>
            <person name="Nascimento L."/>
            <person name="Zutavern T."/>
            <person name="O'Shaughnessy A."/>
            <person name="Dike S."/>
            <person name="Dedhia N."/>
            <person name="Preston R."/>
            <person name="Balija V."/>
            <person name="McCombie W.R."/>
            <person name="Chow T."/>
            <person name="Chen H."/>
            <person name="Chung M."/>
            <person name="Chen C."/>
            <person name="Shaw J."/>
            <person name="Wu H."/>
            <person name="Hsiao K."/>
            <person name="Chao Y."/>
            <person name="Chu M."/>
            <person name="Cheng C."/>
            <person name="Hour A."/>
            <person name="Lee P."/>
            <person name="Lin S."/>
            <person name="Lin Y."/>
            <person name="Liou J."/>
            <person name="Liu S."/>
            <person name="Hsing Y."/>
            <person name="Raghuvanshi S."/>
            <person name="Mohanty A."/>
            <person name="Bharti A.K."/>
            <person name="Gaur A."/>
            <person name="Gupta V."/>
            <person name="Kumar D."/>
            <person name="Ravi V."/>
            <person name="Vij S."/>
            <person name="Kapur A."/>
            <person name="Khurana P."/>
            <person name="Khurana P."/>
            <person name="Khurana J.P."/>
            <person name="Tyagi A.K."/>
            <person name="Gaikwad K."/>
            <person name="Singh A."/>
            <person name="Dalal V."/>
            <person name="Srivastava S."/>
            <person name="Dixit A."/>
            <person name="Pal A.K."/>
            <person name="Ghazi I.A."/>
            <person name="Yadav M."/>
            <person name="Pandit A."/>
            <person name="Bhargava A."/>
            <person name="Sureshbabu K."/>
            <person name="Batra K."/>
            <person name="Sharma T.R."/>
            <person name="Mohapatra T."/>
            <person name="Singh N.K."/>
            <person name="Messing J."/>
            <person name="Nelson A.B."/>
            <person name="Fuks G."/>
            <person name="Kavchok S."/>
            <person name="Keizer G."/>
            <person name="Linton E."/>
            <person name="Llaca V."/>
            <person name="Song R."/>
            <person name="Tanyolac B."/>
            <person name="Young S."/>
            <person name="Ho-Il K."/>
            <person name="Hahn J.H."/>
            <person name="Sangsakoo G."/>
            <person name="Vanavichit A."/>
            <person name="de Mattos Luiz.A.T."/>
            <person name="Zimmer P.D."/>
            <person name="Malone G."/>
            <person name="Dellagostin O."/>
            <person name="de Oliveira A.C."/>
            <person name="Bevan M."/>
            <person name="Bancroft I."/>
            <person name="Minx P."/>
            <person name="Cordum H."/>
            <person name="Wilson R."/>
            <person name="Cheng Z."/>
            <person name="Jin W."/>
            <person name="Jiang J."/>
            <person name="Leong S.A."/>
            <person name="Iwama H."/>
            <person name="Gojobori T."/>
            <person name="Itoh T."/>
            <person name="Niimura Y."/>
            <person name="Fujii Y."/>
            <person name="Habara T."/>
            <person name="Sakai H."/>
            <person name="Sato Y."/>
            <person name="Wilson G."/>
            <person name="Kumar K."/>
            <person name="McCouch S."/>
            <person name="Juretic N."/>
            <person name="Hoen D."/>
            <person name="Wright S."/>
            <person name="Bruskiewich R."/>
            <person name="Bureau T."/>
            <person name="Miyao A."/>
            <person name="Hirochika H."/>
            <person name="Nishikawa T."/>
            <person name="Kadowaki K."/>
            <person name="Sugiura M."/>
            <person name="Burr B."/>
            <person name="Sasaki T."/>
        </authorList>
    </citation>
    <scope>NUCLEOTIDE SEQUENCE [LARGE SCALE GENOMIC DNA]</scope>
    <source>
        <strain evidence="3">cv. Nipponbare</strain>
    </source>
</reference>
<evidence type="ECO:0000313" key="2">
    <source>
        <dbReference type="EMBL" id="BAC20852.1"/>
    </source>
</evidence>
<organism evidence="2 3">
    <name type="scientific">Oryza sativa subsp. japonica</name>
    <name type="common">Rice</name>
    <dbReference type="NCBI Taxonomy" id="39947"/>
    <lineage>
        <taxon>Eukaryota</taxon>
        <taxon>Viridiplantae</taxon>
        <taxon>Streptophyta</taxon>
        <taxon>Embryophyta</taxon>
        <taxon>Tracheophyta</taxon>
        <taxon>Spermatophyta</taxon>
        <taxon>Magnoliopsida</taxon>
        <taxon>Liliopsida</taxon>
        <taxon>Poales</taxon>
        <taxon>Poaceae</taxon>
        <taxon>BOP clade</taxon>
        <taxon>Oryzoideae</taxon>
        <taxon>Oryzeae</taxon>
        <taxon>Oryzinae</taxon>
        <taxon>Oryza</taxon>
        <taxon>Oryza sativa</taxon>
    </lineage>
</organism>
<evidence type="ECO:0000256" key="1">
    <source>
        <dbReference type="SAM" id="MobiDB-lite"/>
    </source>
</evidence>
<gene>
    <name evidence="2" type="primary">OSJNBa0077F02.112</name>
</gene>
<accession>Q8H369</accession>
<dbReference type="EMBL" id="AP005247">
    <property type="protein sequence ID" value="BAC20852.1"/>
    <property type="molecule type" value="Genomic_DNA"/>
</dbReference>
<sequence>MEGERRKERRKKEERRKKKKKKKKGKELWLVVAAAPVPFAMHASSPSFNAANSCWQLRPLCVDITAPSTSFGLEGVDVKNTHWRGLLYSSAGPKICLQVQGVLVSLILQPTRNKESKVKSINDSRSAGLPMTYHLAPSRCNAGQIGNENIFKLSDWDRSGSVPRQYKLLALKSALE</sequence>